<dbReference type="STRING" id="53468.A0A0R3UMS0"/>
<comment type="caution">
    <text evidence="7">Lacks conserved residue(s) required for the propagation of feature annotation.</text>
</comment>
<feature type="domain" description="ShKT" evidence="11">
    <location>
        <begin position="364"/>
        <end position="401"/>
    </location>
</feature>
<dbReference type="Gene3D" id="3.40.390.10">
    <property type="entry name" value="Collagenase (Catalytic Domain)"/>
    <property type="match status" value="1"/>
</dbReference>
<gene>
    <name evidence="13" type="ORF">MCOS_LOCUS9056</name>
</gene>
<evidence type="ECO:0000256" key="5">
    <source>
        <dbReference type="ARBA" id="ARBA00022833"/>
    </source>
</evidence>
<dbReference type="Pfam" id="PF01400">
    <property type="entry name" value="Astacin"/>
    <property type="match status" value="1"/>
</dbReference>
<dbReference type="PANTHER" id="PTHR10127:SF780">
    <property type="entry name" value="METALLOENDOPEPTIDASE"/>
    <property type="match status" value="1"/>
</dbReference>
<evidence type="ECO:0000313" key="13">
    <source>
        <dbReference type="EMBL" id="VDD83053.1"/>
    </source>
</evidence>
<keyword evidence="7" id="KW-1015">Disulfide bond</keyword>
<evidence type="ECO:0000259" key="11">
    <source>
        <dbReference type="PROSITE" id="PS51670"/>
    </source>
</evidence>
<evidence type="ECO:0000256" key="7">
    <source>
        <dbReference type="PROSITE-ProRule" id="PRU01005"/>
    </source>
</evidence>
<dbReference type="OrthoDB" id="291007at2759"/>
<dbReference type="SUPFAM" id="SSF55486">
    <property type="entry name" value="Metalloproteases ('zincins'), catalytic domain"/>
    <property type="match status" value="1"/>
</dbReference>
<dbReference type="AlphaFoldDB" id="A0A0R3UMS0"/>
<keyword evidence="10" id="KW-0732">Signal</keyword>
<dbReference type="EMBL" id="UXSR01005630">
    <property type="protein sequence ID" value="VDD83053.1"/>
    <property type="molecule type" value="Genomic_DNA"/>
</dbReference>
<evidence type="ECO:0000259" key="12">
    <source>
        <dbReference type="PROSITE" id="PS51864"/>
    </source>
</evidence>
<dbReference type="InterPro" id="IPR003582">
    <property type="entry name" value="ShKT_dom"/>
</dbReference>
<evidence type="ECO:0000256" key="6">
    <source>
        <dbReference type="ARBA" id="ARBA00023049"/>
    </source>
</evidence>
<evidence type="ECO:0000256" key="2">
    <source>
        <dbReference type="ARBA" id="ARBA00022670"/>
    </source>
</evidence>
<evidence type="ECO:0000256" key="3">
    <source>
        <dbReference type="ARBA" id="ARBA00022723"/>
    </source>
</evidence>
<accession>A0A0R3UMS0</accession>
<dbReference type="PROSITE" id="PS51670">
    <property type="entry name" value="SHKT"/>
    <property type="match status" value="3"/>
</dbReference>
<organism evidence="13 14">
    <name type="scientific">Mesocestoides corti</name>
    <name type="common">Flatworm</name>
    <dbReference type="NCBI Taxonomy" id="53468"/>
    <lineage>
        <taxon>Eukaryota</taxon>
        <taxon>Metazoa</taxon>
        <taxon>Spiralia</taxon>
        <taxon>Lophotrochozoa</taxon>
        <taxon>Platyhelminthes</taxon>
        <taxon>Cestoda</taxon>
        <taxon>Eucestoda</taxon>
        <taxon>Cyclophyllidea</taxon>
        <taxon>Mesocestoididae</taxon>
        <taxon>Mesocestoides</taxon>
    </lineage>
</organism>
<dbReference type="GO" id="GO:0008270">
    <property type="term" value="F:zinc ion binding"/>
    <property type="evidence" value="ECO:0007669"/>
    <property type="project" value="UniProtKB-UniRule"/>
</dbReference>
<dbReference type="SMART" id="SM00235">
    <property type="entry name" value="ZnMc"/>
    <property type="match status" value="1"/>
</dbReference>
<feature type="active site" evidence="8">
    <location>
        <position position="125"/>
    </location>
</feature>
<proteinExistence type="predicted"/>
<feature type="binding site" evidence="8">
    <location>
        <position position="124"/>
    </location>
    <ligand>
        <name>Zn(2+)</name>
        <dbReference type="ChEBI" id="CHEBI:29105"/>
        <note>catalytic</note>
    </ligand>
</feature>
<feature type="chain" id="PRO_5030017572" description="Metalloendopeptidase" evidence="10">
    <location>
        <begin position="16"/>
        <end position="486"/>
    </location>
</feature>
<evidence type="ECO:0000256" key="4">
    <source>
        <dbReference type="ARBA" id="ARBA00022801"/>
    </source>
</evidence>
<dbReference type="Pfam" id="PF01549">
    <property type="entry name" value="ShK"/>
    <property type="match status" value="4"/>
</dbReference>
<keyword evidence="5 8" id="KW-0862">Zinc</keyword>
<name>A0A0R3UMS0_MESCO</name>
<dbReference type="GO" id="GO:0006508">
    <property type="term" value="P:proteolysis"/>
    <property type="evidence" value="ECO:0007669"/>
    <property type="project" value="UniProtKB-KW"/>
</dbReference>
<dbReference type="GO" id="GO:0004222">
    <property type="term" value="F:metalloendopeptidase activity"/>
    <property type="evidence" value="ECO:0007669"/>
    <property type="project" value="UniProtKB-UniRule"/>
</dbReference>
<keyword evidence="3 8" id="KW-0479">Metal-binding</keyword>
<keyword evidence="2 8" id="KW-0645">Protease</keyword>
<keyword evidence="14" id="KW-1185">Reference proteome</keyword>
<protein>
    <recommendedName>
        <fullName evidence="9">Metalloendopeptidase</fullName>
        <ecNumber evidence="9">3.4.24.-</ecNumber>
    </recommendedName>
</protein>
<evidence type="ECO:0000256" key="10">
    <source>
        <dbReference type="SAM" id="SignalP"/>
    </source>
</evidence>
<feature type="domain" description="ShKT" evidence="11">
    <location>
        <begin position="316"/>
        <end position="350"/>
    </location>
</feature>
<dbReference type="PROSITE" id="PS51864">
    <property type="entry name" value="ASTACIN"/>
    <property type="match status" value="1"/>
</dbReference>
<comment type="cofactor">
    <cofactor evidence="8 9">
        <name>Zn(2+)</name>
        <dbReference type="ChEBI" id="CHEBI:29105"/>
    </cofactor>
    <text evidence="8 9">Binds 1 zinc ion per subunit.</text>
</comment>
<dbReference type="EC" id="3.4.24.-" evidence="9"/>
<feature type="disulfide bond" evidence="7">
    <location>
        <begin position="316"/>
        <end position="350"/>
    </location>
</feature>
<keyword evidence="6 8" id="KW-0482">Metalloprotease</keyword>
<reference evidence="13 14" key="1">
    <citation type="submission" date="2018-10" db="EMBL/GenBank/DDBJ databases">
        <authorList>
            <consortium name="Pathogen Informatics"/>
        </authorList>
    </citation>
    <scope>NUCLEOTIDE SEQUENCE [LARGE SCALE GENOMIC DNA]</scope>
</reference>
<evidence type="ECO:0000256" key="8">
    <source>
        <dbReference type="PROSITE-ProRule" id="PRU01211"/>
    </source>
</evidence>
<feature type="domain" description="Peptidase M12A" evidence="12">
    <location>
        <begin position="28"/>
        <end position="231"/>
    </location>
</feature>
<keyword evidence="4 8" id="KW-0378">Hydrolase</keyword>
<feature type="binding site" evidence="8">
    <location>
        <position position="128"/>
    </location>
    <ligand>
        <name>Zn(2+)</name>
        <dbReference type="ChEBI" id="CHEBI:29105"/>
        <note>catalytic</note>
    </ligand>
</feature>
<evidence type="ECO:0000256" key="9">
    <source>
        <dbReference type="RuleBase" id="RU361183"/>
    </source>
</evidence>
<dbReference type="InterPro" id="IPR024079">
    <property type="entry name" value="MetalloPept_cat_dom_sf"/>
</dbReference>
<evidence type="ECO:0000256" key="1">
    <source>
        <dbReference type="ARBA" id="ARBA00002657"/>
    </source>
</evidence>
<dbReference type="PANTHER" id="PTHR10127">
    <property type="entry name" value="DISCOIDIN, CUB, EGF, LAMININ , AND ZINC METALLOPROTEASE DOMAIN CONTAINING"/>
    <property type="match status" value="1"/>
</dbReference>
<dbReference type="Gene3D" id="1.10.10.1940">
    <property type="match status" value="3"/>
</dbReference>
<feature type="signal peptide" evidence="10">
    <location>
        <begin position="1"/>
        <end position="15"/>
    </location>
</feature>
<feature type="binding site" evidence="8">
    <location>
        <position position="134"/>
    </location>
    <ligand>
        <name>Zn(2+)</name>
        <dbReference type="ChEBI" id="CHEBI:29105"/>
        <note>catalytic</note>
    </ligand>
</feature>
<dbReference type="PRINTS" id="PR00480">
    <property type="entry name" value="ASTACIN"/>
</dbReference>
<dbReference type="SMART" id="SM00254">
    <property type="entry name" value="ShKT"/>
    <property type="match status" value="5"/>
</dbReference>
<comment type="function">
    <text evidence="1">Metalloprotease.</text>
</comment>
<sequence length="486" mass="55341">MLGGILLILIVHTELFKCDTALQRTRRAAVPFNAIRWPNNVIPFIIDKVYFKTHELRDLEAAMKTWNDETCVRFRAYRRGDKQWIRITDGDSCFSQYVGYSGRGGEQRLTLSKNGCRFYGLCLHELGHVIGLDHEHVRSDRDEHLQVNLAGVPRDLWAFFSRRTKDQLKTYDSPYDLQSVMHYGASSLSLFADKTPIDVKDPNMRHVLRDVYIKETSFWDARAVNLHYQCQEECQSARPSCDFPGYVDKFCKCQQPAEFSRRRCVDVHGTPECRNLAEKLECYRNASFMSINCRKTCGFCYKDKLSEIEKPPKQDCKDRHENCAAWSKEGQCTKASSYMKLMCPESCGLCQGTDNSAEEGGSECVDHYVYPSDCEAWAKQGLCEANKLWMYYNCAKSCGRCSNSKGPQNEPVSDTCQVGDPANGCPRYSSQCRSLAIYRRCPNVCKNCGPCADAMRNCETLKKYGYCATYPASTIPQCRKTCGACV</sequence>
<dbReference type="InterPro" id="IPR006026">
    <property type="entry name" value="Peptidase_Metallo"/>
</dbReference>
<evidence type="ECO:0000313" key="14">
    <source>
        <dbReference type="Proteomes" id="UP000267029"/>
    </source>
</evidence>
<dbReference type="Proteomes" id="UP000267029">
    <property type="component" value="Unassembled WGS sequence"/>
</dbReference>
<feature type="domain" description="ShKT" evidence="11">
    <location>
        <begin position="264"/>
        <end position="300"/>
    </location>
</feature>
<dbReference type="InterPro" id="IPR001506">
    <property type="entry name" value="Peptidase_M12A"/>
</dbReference>